<evidence type="ECO:0000313" key="1">
    <source>
        <dbReference type="EMBL" id="MBM6673820.1"/>
    </source>
</evidence>
<dbReference type="InterPro" id="IPR014998">
    <property type="entry name" value="DUF1848"/>
</dbReference>
<name>A0A938WTN3_9BACT</name>
<organism evidence="1 2">
    <name type="scientific">Marseilla massiliensis</name>
    <dbReference type="NCBI Taxonomy" id="1841864"/>
    <lineage>
        <taxon>Bacteria</taxon>
        <taxon>Pseudomonadati</taxon>
        <taxon>Bacteroidota</taxon>
        <taxon>Bacteroidia</taxon>
        <taxon>Bacteroidales</taxon>
        <taxon>Prevotellaceae</taxon>
        <taxon>Marseilla</taxon>
    </lineage>
</organism>
<proteinExistence type="predicted"/>
<reference evidence="1" key="2">
    <citation type="journal article" date="2021" name="Sci. Rep.">
        <title>The distribution of antibiotic resistance genes in chicken gut microbiota commensals.</title>
        <authorList>
            <person name="Juricova H."/>
            <person name="Matiasovicova J."/>
            <person name="Kubasova T."/>
            <person name="Cejkova D."/>
            <person name="Rychlik I."/>
        </authorList>
    </citation>
    <scope>NUCLEOTIDE SEQUENCE</scope>
    <source>
        <strain evidence="1">An824</strain>
    </source>
</reference>
<reference evidence="1" key="1">
    <citation type="submission" date="2020-08" db="EMBL/GenBank/DDBJ databases">
        <authorList>
            <person name="Cejkova D."/>
            <person name="Kubasova T."/>
            <person name="Jahodarova E."/>
            <person name="Rychlik I."/>
        </authorList>
    </citation>
    <scope>NUCLEOTIDE SEQUENCE</scope>
    <source>
        <strain evidence="1">An824</strain>
    </source>
</reference>
<dbReference type="Proteomes" id="UP000706891">
    <property type="component" value="Unassembled WGS sequence"/>
</dbReference>
<keyword evidence="2" id="KW-1185">Reference proteome</keyword>
<protein>
    <submittedName>
        <fullName evidence="1">DUF1848 domain-containing protein</fullName>
    </submittedName>
</protein>
<gene>
    <name evidence="1" type="ORF">H6A34_08025</name>
</gene>
<dbReference type="RefSeq" id="WP_205104752.1">
    <property type="nucleotide sequence ID" value="NZ_JACJJG010000038.1"/>
</dbReference>
<sequence length="354" mass="40433">MANKQYKTEITLEDGTMATAFAPTIVSASRSTDIPAFYADWFFHRLDVGYSTWRNPFNGVKSHVSYQNTRFIVFWSKNPAPLLPYLNTLEKKGIGCYIQYTLNEYETERLETGVPPTAQRIETFKELSRRLGKAAVIWRFDPLVLSDDITIDDLVEKIRRIGSQIHEYTEKLVFSFADIMSYKRVRLNLERNNVPYHEWEESQMEEVAERISGLNTDEGWGLQLATCGENIDLGRHGITHNRCIDGDLIVRLAWRDKALMDFMGVTISKGGPVAGDMFDNDAIALTDGHFFYSVHKKDLGQRKACLCMAAKDIGEYNTCPHMCEYCYANTSKQAALANWKMHNYNPKGETITGK</sequence>
<dbReference type="Pfam" id="PF08902">
    <property type="entry name" value="DUF1848"/>
    <property type="match status" value="1"/>
</dbReference>
<dbReference type="EMBL" id="JACJJG010000038">
    <property type="protein sequence ID" value="MBM6673820.1"/>
    <property type="molecule type" value="Genomic_DNA"/>
</dbReference>
<accession>A0A938WTN3</accession>
<comment type="caution">
    <text evidence="1">The sequence shown here is derived from an EMBL/GenBank/DDBJ whole genome shotgun (WGS) entry which is preliminary data.</text>
</comment>
<evidence type="ECO:0000313" key="2">
    <source>
        <dbReference type="Proteomes" id="UP000706891"/>
    </source>
</evidence>
<dbReference type="AlphaFoldDB" id="A0A938WTN3"/>